<keyword evidence="1" id="KW-0812">Transmembrane</keyword>
<protein>
    <recommendedName>
        <fullName evidence="4">ATP synthase subunit I</fullName>
    </recommendedName>
</protein>
<accession>A0A2T3NHV0</accession>
<proteinExistence type="predicted"/>
<dbReference type="EMBL" id="PYMB01000002">
    <property type="protein sequence ID" value="PSW14594.1"/>
    <property type="molecule type" value="Genomic_DNA"/>
</dbReference>
<feature type="transmembrane region" description="Helical" evidence="1">
    <location>
        <begin position="12"/>
        <end position="35"/>
    </location>
</feature>
<dbReference type="AlphaFoldDB" id="A0A2T3NHV0"/>
<dbReference type="Proteomes" id="UP000241346">
    <property type="component" value="Unassembled WGS sequence"/>
</dbReference>
<gene>
    <name evidence="2" type="ORF">C9J01_09225</name>
</gene>
<keyword evidence="1" id="KW-0472">Membrane</keyword>
<comment type="caution">
    <text evidence="2">The sequence shown here is derived from an EMBL/GenBank/DDBJ whole genome shotgun (WGS) entry which is preliminary data.</text>
</comment>
<evidence type="ECO:0000313" key="3">
    <source>
        <dbReference type="Proteomes" id="UP000241346"/>
    </source>
</evidence>
<sequence>MNGLASDDIQQAANSMLISQSIVGSTLVFICFAINGHIDIKSVLFGVIISILPTQLGMQMANFKVKVLGVFNPKSLAVTNITTKWAYTALLFISVIHFSSVSYTEMLLAYVVTTLAHLITPAFS</sequence>
<keyword evidence="1" id="KW-1133">Transmembrane helix</keyword>
<evidence type="ECO:0000256" key="1">
    <source>
        <dbReference type="SAM" id="Phobius"/>
    </source>
</evidence>
<evidence type="ECO:0000313" key="2">
    <source>
        <dbReference type="EMBL" id="PSW14594.1"/>
    </source>
</evidence>
<name>A0A2T3NHV0_9GAMM</name>
<organism evidence="2 3">
    <name type="scientific">Photobacterium rosenbergii</name>
    <dbReference type="NCBI Taxonomy" id="294936"/>
    <lineage>
        <taxon>Bacteria</taxon>
        <taxon>Pseudomonadati</taxon>
        <taxon>Pseudomonadota</taxon>
        <taxon>Gammaproteobacteria</taxon>
        <taxon>Vibrionales</taxon>
        <taxon>Vibrionaceae</taxon>
        <taxon>Photobacterium</taxon>
    </lineage>
</organism>
<feature type="transmembrane region" description="Helical" evidence="1">
    <location>
        <begin position="42"/>
        <end position="61"/>
    </location>
</feature>
<evidence type="ECO:0008006" key="4">
    <source>
        <dbReference type="Google" id="ProtNLM"/>
    </source>
</evidence>
<dbReference type="RefSeq" id="WP_107297833.1">
    <property type="nucleotide sequence ID" value="NZ_PYMB01000002.1"/>
</dbReference>
<feature type="transmembrane region" description="Helical" evidence="1">
    <location>
        <begin position="81"/>
        <end position="99"/>
    </location>
</feature>
<reference evidence="2 3" key="1">
    <citation type="submission" date="2018-03" db="EMBL/GenBank/DDBJ databases">
        <title>Whole genome sequencing of Histamine producing bacteria.</title>
        <authorList>
            <person name="Butler K."/>
        </authorList>
    </citation>
    <scope>NUCLEOTIDE SEQUENCE [LARGE SCALE GENOMIC DNA]</scope>
    <source>
        <strain evidence="2 3">DSM 19138</strain>
    </source>
</reference>